<evidence type="ECO:0000256" key="8">
    <source>
        <dbReference type="ARBA" id="ARBA00023160"/>
    </source>
</evidence>
<keyword evidence="15" id="KW-1185">Reference proteome</keyword>
<protein>
    <recommendedName>
        <fullName evidence="9">enoyl-[acyl-carrier-protein] reductase</fullName>
        <ecNumber evidence="9">1.3.1.104</ecNumber>
    </recommendedName>
</protein>
<evidence type="ECO:0000256" key="10">
    <source>
        <dbReference type="ARBA" id="ARBA00048843"/>
    </source>
</evidence>
<dbReference type="SUPFAM" id="SSF50129">
    <property type="entry name" value="GroES-like"/>
    <property type="match status" value="1"/>
</dbReference>
<keyword evidence="2" id="KW-0444">Lipid biosynthesis</keyword>
<accession>A0AAE6MKA5</accession>
<evidence type="ECO:0000313" key="12">
    <source>
        <dbReference type="EMBL" id="QEM06486.1"/>
    </source>
</evidence>
<dbReference type="SMART" id="SM00829">
    <property type="entry name" value="PKS_ER"/>
    <property type="match status" value="1"/>
</dbReference>
<dbReference type="GO" id="GO:0006633">
    <property type="term" value="P:fatty acid biosynthetic process"/>
    <property type="evidence" value="ECO:0007669"/>
    <property type="project" value="UniProtKB-KW"/>
</dbReference>
<comment type="similarity">
    <text evidence="1">Belongs to the zinc-containing alcohol dehydrogenase family. Quinone oxidoreductase subfamily.</text>
</comment>
<evidence type="ECO:0000313" key="15">
    <source>
        <dbReference type="Proteomes" id="UP000663940"/>
    </source>
</evidence>
<dbReference type="Gene3D" id="3.40.50.720">
    <property type="entry name" value="NAD(P)-binding Rossmann-like Domain"/>
    <property type="match status" value="1"/>
</dbReference>
<keyword evidence="3" id="KW-0276">Fatty acid metabolism</keyword>
<evidence type="ECO:0000259" key="11">
    <source>
        <dbReference type="SMART" id="SM00829"/>
    </source>
</evidence>
<dbReference type="EMBL" id="CP043451">
    <property type="protein sequence ID" value="QEM06486.1"/>
    <property type="molecule type" value="Genomic_DNA"/>
</dbReference>
<keyword evidence="4" id="KW-0521">NADP</keyword>
<evidence type="ECO:0000256" key="2">
    <source>
        <dbReference type="ARBA" id="ARBA00022516"/>
    </source>
</evidence>
<dbReference type="InterPro" id="IPR036291">
    <property type="entry name" value="NAD(P)-bd_dom_sf"/>
</dbReference>
<evidence type="ECO:0000256" key="9">
    <source>
        <dbReference type="ARBA" id="ARBA00038963"/>
    </source>
</evidence>
<dbReference type="AlphaFoldDB" id="A0AAE6MKA5"/>
<dbReference type="InterPro" id="IPR011032">
    <property type="entry name" value="GroES-like_sf"/>
</dbReference>
<dbReference type="Pfam" id="PF00107">
    <property type="entry name" value="ADH_zinc_N"/>
    <property type="match status" value="1"/>
</dbReference>
<reference evidence="12 14" key="1">
    <citation type="submission" date="2019-08" db="EMBL/GenBank/DDBJ databases">
        <title>Comparative genome analysis confer to the adaptation heavy metal polluted environment.</title>
        <authorList>
            <person name="Li Y."/>
        </authorList>
    </citation>
    <scope>NUCLEOTIDE SEQUENCE [LARGE SCALE GENOMIC DNA]</scope>
    <source>
        <strain evidence="12 14">P2</strain>
    </source>
</reference>
<dbReference type="GO" id="GO:0141148">
    <property type="term" value="F:enoyl-[acyl-carrier-protein] reductase (NADPH) activity"/>
    <property type="evidence" value="ECO:0007669"/>
    <property type="project" value="UniProtKB-EC"/>
</dbReference>
<comment type="catalytic activity">
    <reaction evidence="10">
        <text>a 2,3-saturated acyl-[ACP] + NADP(+) = a (2E)-enoyl-[ACP] + NADPH + H(+)</text>
        <dbReference type="Rhea" id="RHEA:22564"/>
        <dbReference type="Rhea" id="RHEA-COMP:9925"/>
        <dbReference type="Rhea" id="RHEA-COMP:9926"/>
        <dbReference type="ChEBI" id="CHEBI:15378"/>
        <dbReference type="ChEBI" id="CHEBI:57783"/>
        <dbReference type="ChEBI" id="CHEBI:58349"/>
        <dbReference type="ChEBI" id="CHEBI:78784"/>
        <dbReference type="ChEBI" id="CHEBI:78785"/>
        <dbReference type="EC" id="1.3.1.104"/>
    </reaction>
</comment>
<evidence type="ECO:0000256" key="7">
    <source>
        <dbReference type="ARBA" id="ARBA00023098"/>
    </source>
</evidence>
<dbReference type="Proteomes" id="UP000250557">
    <property type="component" value="Chromosome"/>
</dbReference>
<evidence type="ECO:0000313" key="13">
    <source>
        <dbReference type="EMBL" id="QTE50985.1"/>
    </source>
</evidence>
<reference evidence="13 15" key="2">
    <citation type="submission" date="2021-03" db="EMBL/GenBank/DDBJ databases">
        <title>Mucilaginibacter strains isolated from gold and copper mining confer multi heavy-metal resistance.</title>
        <authorList>
            <person name="Li Y."/>
        </authorList>
    </citation>
    <scope>NUCLEOTIDE SEQUENCE [LARGE SCALE GENOMIC DNA]</scope>
    <source>
        <strain evidence="13 15">P2-4</strain>
    </source>
</reference>
<evidence type="ECO:0000256" key="6">
    <source>
        <dbReference type="ARBA" id="ARBA00023002"/>
    </source>
</evidence>
<dbReference type="EMBL" id="CP071880">
    <property type="protein sequence ID" value="QTE50985.1"/>
    <property type="molecule type" value="Genomic_DNA"/>
</dbReference>
<keyword evidence="8" id="KW-0275">Fatty acid biosynthesis</keyword>
<feature type="domain" description="Enoyl reductase (ER)" evidence="11">
    <location>
        <begin position="21"/>
        <end position="336"/>
    </location>
</feature>
<dbReference type="Pfam" id="PF08240">
    <property type="entry name" value="ADH_N"/>
    <property type="match status" value="1"/>
</dbReference>
<keyword evidence="5" id="KW-0809">Transit peptide</keyword>
<dbReference type="Gene3D" id="3.90.180.10">
    <property type="entry name" value="Medium-chain alcohol dehydrogenases, catalytic domain"/>
    <property type="match status" value="1"/>
</dbReference>
<evidence type="ECO:0000256" key="3">
    <source>
        <dbReference type="ARBA" id="ARBA00022832"/>
    </source>
</evidence>
<dbReference type="InterPro" id="IPR013149">
    <property type="entry name" value="ADH-like_C"/>
</dbReference>
<dbReference type="CDD" id="cd05282">
    <property type="entry name" value="ETR_like"/>
    <property type="match status" value="1"/>
</dbReference>
<proteinExistence type="inferred from homology"/>
<evidence type="ECO:0000313" key="14">
    <source>
        <dbReference type="Proteomes" id="UP000250557"/>
    </source>
</evidence>
<evidence type="ECO:0000256" key="4">
    <source>
        <dbReference type="ARBA" id="ARBA00022857"/>
    </source>
</evidence>
<dbReference type="Proteomes" id="UP000663940">
    <property type="component" value="Chromosome"/>
</dbReference>
<dbReference type="EC" id="1.3.1.104" evidence="9"/>
<evidence type="ECO:0000256" key="5">
    <source>
        <dbReference type="ARBA" id="ARBA00022946"/>
    </source>
</evidence>
<name>A0AAE6MKA5_9SPHI</name>
<dbReference type="RefSeq" id="WP_112653455.1">
    <property type="nucleotide sequence ID" value="NZ_CP043451.1"/>
</dbReference>
<dbReference type="InterPro" id="IPR051034">
    <property type="entry name" value="Mito_Enoyl-ACP_Reductase"/>
</dbReference>
<dbReference type="InterPro" id="IPR020843">
    <property type="entry name" value="ER"/>
</dbReference>
<dbReference type="InterPro" id="IPR013154">
    <property type="entry name" value="ADH-like_N"/>
</dbReference>
<keyword evidence="7" id="KW-0443">Lipid metabolism</keyword>
<dbReference type="PANTHER" id="PTHR43981">
    <property type="entry name" value="ENOYL-[ACYL-CARRIER-PROTEIN] REDUCTASE, MITOCHONDRIAL"/>
    <property type="match status" value="1"/>
</dbReference>
<organism evidence="12 14">
    <name type="scientific">Mucilaginibacter rubeus</name>
    <dbReference type="NCBI Taxonomy" id="2027860"/>
    <lineage>
        <taxon>Bacteria</taxon>
        <taxon>Pseudomonadati</taxon>
        <taxon>Bacteroidota</taxon>
        <taxon>Sphingobacteriia</taxon>
        <taxon>Sphingobacteriales</taxon>
        <taxon>Sphingobacteriaceae</taxon>
        <taxon>Mucilaginibacter</taxon>
    </lineage>
</organism>
<dbReference type="SUPFAM" id="SSF51735">
    <property type="entry name" value="NAD(P)-binding Rossmann-fold domains"/>
    <property type="match status" value="1"/>
</dbReference>
<sequence length="340" mass="37126">MATDKKIINQPIKQLRLIGNGQPEDVVELHEGVITSLGPNEVLVEMEAAPIHISDFMLVGGIYGVKPSLPATLGAEGIGRVIDVGSGHVKDYQGKRVIILPYYEQGTWATYLVAPLKNIVIVDEGIDATQLAQLTINAVTAFLTILDYSELNQGDWIGQTAANSAVGQYVIGLAKINGWKTLNIVRRAESAEFVRSIGGDEVVIIGDNLGTQIEKALDGKQLDHVLDTVGGTTIGTIAGFLKSRGSIVGYSSESGQTPVIRPLDLFYRRLHYHGFWVIDWFRITPKEQIDRLIQHLTGLVDEGRLSATVGGTFPIEKYKEAFQAAKQPGRPGKYFLTFNQ</sequence>
<evidence type="ECO:0000256" key="1">
    <source>
        <dbReference type="ARBA" id="ARBA00010371"/>
    </source>
</evidence>
<gene>
    <name evidence="12" type="ORF">DIU31_024305</name>
    <name evidence="13" type="ORF">J3L21_03135</name>
</gene>
<dbReference type="PANTHER" id="PTHR43981:SF2">
    <property type="entry name" value="ENOYL-[ACYL-CARRIER-PROTEIN] REDUCTASE, MITOCHONDRIAL"/>
    <property type="match status" value="1"/>
</dbReference>
<keyword evidence="6" id="KW-0560">Oxidoreductase</keyword>